<protein>
    <recommendedName>
        <fullName evidence="4">General stress protein CsbD</fullName>
    </recommendedName>
</protein>
<dbReference type="STRING" id="550983.A4R26_29955"/>
<organism evidence="2 3">
    <name type="scientific">Niastella populi</name>
    <dbReference type="NCBI Taxonomy" id="550983"/>
    <lineage>
        <taxon>Bacteria</taxon>
        <taxon>Pseudomonadati</taxon>
        <taxon>Bacteroidota</taxon>
        <taxon>Chitinophagia</taxon>
        <taxon>Chitinophagales</taxon>
        <taxon>Chitinophagaceae</taxon>
        <taxon>Niastella</taxon>
    </lineage>
</organism>
<dbReference type="SUPFAM" id="SSF69047">
    <property type="entry name" value="Hypothetical protein YjbJ"/>
    <property type="match status" value="1"/>
</dbReference>
<dbReference type="Proteomes" id="UP000192276">
    <property type="component" value="Unassembled WGS sequence"/>
</dbReference>
<evidence type="ECO:0000313" key="3">
    <source>
        <dbReference type="Proteomes" id="UP000192276"/>
    </source>
</evidence>
<accession>A0A1V9EW53</accession>
<name>A0A1V9EW53_9BACT</name>
<gene>
    <name evidence="2" type="ORF">A4R26_29955</name>
</gene>
<evidence type="ECO:0008006" key="4">
    <source>
        <dbReference type="Google" id="ProtNLM"/>
    </source>
</evidence>
<dbReference type="AlphaFoldDB" id="A0A1V9EW53"/>
<keyword evidence="3" id="KW-1185">Reference proteome</keyword>
<feature type="coiled-coil region" evidence="1">
    <location>
        <begin position="32"/>
        <end position="59"/>
    </location>
</feature>
<sequence>MKDKKIENWEPLKDRLRKKYPELTEDDLIYEIGKEEELLERLQKRLNRNKQEIRKWLSLMG</sequence>
<dbReference type="EMBL" id="LWBP01000220">
    <property type="protein sequence ID" value="OQP50252.1"/>
    <property type="molecule type" value="Genomic_DNA"/>
</dbReference>
<evidence type="ECO:0000256" key="1">
    <source>
        <dbReference type="SAM" id="Coils"/>
    </source>
</evidence>
<proteinExistence type="predicted"/>
<dbReference type="RefSeq" id="WP_081170009.1">
    <property type="nucleotide sequence ID" value="NZ_LWBP01000220.1"/>
</dbReference>
<keyword evidence="1" id="KW-0175">Coiled coil</keyword>
<reference evidence="3" key="1">
    <citation type="submission" date="2016-04" db="EMBL/GenBank/DDBJ databases">
        <authorList>
            <person name="Chen L."/>
            <person name="Zhuang W."/>
            <person name="Wang G."/>
        </authorList>
    </citation>
    <scope>NUCLEOTIDE SEQUENCE [LARGE SCALE GENOMIC DNA]</scope>
    <source>
        <strain evidence="3">208</strain>
    </source>
</reference>
<dbReference type="InterPro" id="IPR036629">
    <property type="entry name" value="YjbJ_sf"/>
</dbReference>
<evidence type="ECO:0000313" key="2">
    <source>
        <dbReference type="EMBL" id="OQP50252.1"/>
    </source>
</evidence>
<dbReference type="Gene3D" id="1.10.1470.10">
    <property type="entry name" value="YjbJ"/>
    <property type="match status" value="1"/>
</dbReference>
<comment type="caution">
    <text evidence="2">The sequence shown here is derived from an EMBL/GenBank/DDBJ whole genome shotgun (WGS) entry which is preliminary data.</text>
</comment>